<comment type="caution">
    <text evidence="7">The sequence shown here is derived from an EMBL/GenBank/DDBJ whole genome shotgun (WGS) entry which is preliminary data.</text>
</comment>
<evidence type="ECO:0000256" key="3">
    <source>
        <dbReference type="SAM" id="MobiDB-lite"/>
    </source>
</evidence>
<dbReference type="GO" id="GO:0005524">
    <property type="term" value="F:ATP binding"/>
    <property type="evidence" value="ECO:0007669"/>
    <property type="project" value="UniProtKB-KW"/>
</dbReference>
<evidence type="ECO:0000256" key="1">
    <source>
        <dbReference type="ARBA" id="ARBA00022741"/>
    </source>
</evidence>
<dbReference type="VEuPathDB" id="FungiDB:H257_06380"/>
<organism evidence="7 8">
    <name type="scientific">Aphanomyces astaci</name>
    <name type="common">Crayfish plague agent</name>
    <dbReference type="NCBI Taxonomy" id="112090"/>
    <lineage>
        <taxon>Eukaryota</taxon>
        <taxon>Sar</taxon>
        <taxon>Stramenopiles</taxon>
        <taxon>Oomycota</taxon>
        <taxon>Saprolegniomycetes</taxon>
        <taxon>Saprolegniales</taxon>
        <taxon>Verrucalvaceae</taxon>
        <taxon>Aphanomyces</taxon>
    </lineage>
</organism>
<dbReference type="PANTHER" id="PTHR44329:SF298">
    <property type="entry name" value="MIXED LINEAGE KINASE DOMAIN-LIKE PROTEIN"/>
    <property type="match status" value="1"/>
</dbReference>
<dbReference type="InterPro" id="IPR001245">
    <property type="entry name" value="Ser-Thr/Tyr_kinase_cat_dom"/>
</dbReference>
<evidence type="ECO:0000259" key="6">
    <source>
        <dbReference type="PROSITE" id="PS50011"/>
    </source>
</evidence>
<evidence type="ECO:0000313" key="8">
    <source>
        <dbReference type="Proteomes" id="UP000265427"/>
    </source>
</evidence>
<proteinExistence type="predicted"/>
<keyword evidence="5" id="KW-0732">Signal</keyword>
<dbReference type="Pfam" id="PF07714">
    <property type="entry name" value="PK_Tyr_Ser-Thr"/>
    <property type="match status" value="1"/>
</dbReference>
<dbReference type="Proteomes" id="UP000265427">
    <property type="component" value="Unassembled WGS sequence"/>
</dbReference>
<keyword evidence="4" id="KW-0472">Membrane</keyword>
<feature type="domain" description="Protein kinase" evidence="6">
    <location>
        <begin position="691"/>
        <end position="940"/>
    </location>
</feature>
<feature type="compositionally biased region" description="Polar residues" evidence="3">
    <location>
        <begin position="642"/>
        <end position="653"/>
    </location>
</feature>
<feature type="compositionally biased region" description="Low complexity" evidence="3">
    <location>
        <begin position="507"/>
        <end position="525"/>
    </location>
</feature>
<evidence type="ECO:0000313" key="7">
    <source>
        <dbReference type="EMBL" id="RHY16577.1"/>
    </source>
</evidence>
<feature type="region of interest" description="Disordered" evidence="3">
    <location>
        <begin position="507"/>
        <end position="551"/>
    </location>
</feature>
<dbReference type="GO" id="GO:0097527">
    <property type="term" value="P:necroptotic signaling pathway"/>
    <property type="evidence" value="ECO:0007669"/>
    <property type="project" value="TreeGrafter"/>
</dbReference>
<dbReference type="Gene3D" id="1.10.510.10">
    <property type="entry name" value="Transferase(Phosphotransferase) domain 1"/>
    <property type="match status" value="1"/>
</dbReference>
<dbReference type="PROSITE" id="PS50011">
    <property type="entry name" value="PROTEIN_KINASE_DOM"/>
    <property type="match status" value="1"/>
</dbReference>
<dbReference type="InterPro" id="IPR011009">
    <property type="entry name" value="Kinase-like_dom_sf"/>
</dbReference>
<evidence type="ECO:0000256" key="5">
    <source>
        <dbReference type="SAM" id="SignalP"/>
    </source>
</evidence>
<keyword evidence="4" id="KW-1133">Transmembrane helix</keyword>
<keyword evidence="4" id="KW-0812">Transmembrane</keyword>
<keyword evidence="1" id="KW-0547">Nucleotide-binding</keyword>
<feature type="region of interest" description="Disordered" evidence="3">
    <location>
        <begin position="637"/>
        <end position="657"/>
    </location>
</feature>
<dbReference type="VEuPathDB" id="FungiDB:H257_06379"/>
<dbReference type="PANTHER" id="PTHR44329">
    <property type="entry name" value="SERINE/THREONINE-PROTEIN KINASE TNNI3K-RELATED"/>
    <property type="match status" value="1"/>
</dbReference>
<keyword evidence="2" id="KW-0067">ATP-binding</keyword>
<feature type="signal peptide" evidence="5">
    <location>
        <begin position="1"/>
        <end position="21"/>
    </location>
</feature>
<feature type="chain" id="PRO_5017474170" description="Protein kinase domain-containing protein" evidence="5">
    <location>
        <begin position="22"/>
        <end position="940"/>
    </location>
</feature>
<sequence>MFGAYRVVLLAAATIVAITTAIDVKNKRYCQVLFVRNLNGSTIADVYNTFGLNDCPAPIWSTITPTNAKDNSSLAVVLNGPRYWLMDSIGNNTPAGGAKAIKNVGGINMTLVGRVPVAVPITPTKLYAPILVTCNANFIWKAGSRVFILTREQEVKRGESGDTRRRVKEQYIMQSYSQQVDNRLNLTCLPSLASRLGKLPPGWSYEAKQLNKDVNVTTPILVGGKATVSVVIQDEFQNTYTYLGNVDHHLCELDPPRSVSLRPTQHIVTASMSQWLDRADYVARLKELASKQVATASPSVLLPPPEPILARLKDEFQLYWDDLPPLAHQALLWDSGYIVATDGASSVDPWVQVRLPCDSSRQMQDIALSPNTFPGTTQLCASSTGSSYLRSTDSAVVDAKLFASRAKCGVFIPKGLNIATSTASMYSQDALAAAVVPEPRIFMHASVPVIHTTPDASKAESPAGTCPRTGSGMTIPCRPILQENDPTFCFPLQSQAMKMWLKDLQQTTPSVRPTTSPPSSTSSPSTPLPASPLPRLSDLSPSLPPPINPQQNQSSNLLGYLGGGGGGLVLVVLLFVVVRYRSKRLRQLEWDRAQFHRPPPTARFSHHVNPGEPSAVKTKPRGVYDLVLSPLQTTLRPPRHSASPTYSVTQDINDNNHNKLASKENEDIIETDPMRRLFQLPRHFKLPIEALAWEVILDKTATAEIYYGQYQQYHAIALKILRVDAAQDAAVVRSFVQDVVCAATCWHAYLVPFVGFGFDDVTHSPSSVVAVTEYCSQGTLRSFLRADLVNLHWSLKATLALQVAQGLQYLHARNVVHGNVTAQSVWIDWPTAKLSPLHIDSSSTGSLVDGIHVAPELRRQDDHATAASDVYAFGALLCELDMQMPLQGRPSIGRMCPEQILAIVQHCMDTLSRKRPTMAQVVDALDATSANLDGDCSGFV</sequence>
<dbReference type="EMBL" id="QUSZ01003938">
    <property type="protein sequence ID" value="RHY16577.1"/>
    <property type="molecule type" value="Genomic_DNA"/>
</dbReference>
<dbReference type="AlphaFoldDB" id="A0A397B881"/>
<gene>
    <name evidence="7" type="ORF">DYB36_007720</name>
</gene>
<dbReference type="InterPro" id="IPR000719">
    <property type="entry name" value="Prot_kinase_dom"/>
</dbReference>
<reference evidence="7 8" key="1">
    <citation type="submission" date="2018-08" db="EMBL/GenBank/DDBJ databases">
        <title>Aphanomyces genome sequencing and annotation.</title>
        <authorList>
            <person name="Minardi D."/>
            <person name="Oidtmann B."/>
            <person name="Van Der Giezen M."/>
            <person name="Studholme D.J."/>
        </authorList>
    </citation>
    <scope>NUCLEOTIDE SEQUENCE [LARGE SCALE GENOMIC DNA]</scope>
    <source>
        <strain evidence="7 8">Kv</strain>
    </source>
</reference>
<dbReference type="InterPro" id="IPR051681">
    <property type="entry name" value="Ser/Thr_Kinases-Pseudokinases"/>
</dbReference>
<protein>
    <recommendedName>
        <fullName evidence="6">Protein kinase domain-containing protein</fullName>
    </recommendedName>
</protein>
<evidence type="ECO:0000256" key="4">
    <source>
        <dbReference type="SAM" id="Phobius"/>
    </source>
</evidence>
<name>A0A397B881_APHAT</name>
<dbReference type="SUPFAM" id="SSF56112">
    <property type="entry name" value="Protein kinase-like (PK-like)"/>
    <property type="match status" value="1"/>
</dbReference>
<feature type="transmembrane region" description="Helical" evidence="4">
    <location>
        <begin position="557"/>
        <end position="578"/>
    </location>
</feature>
<accession>A0A397B881</accession>
<evidence type="ECO:0000256" key="2">
    <source>
        <dbReference type="ARBA" id="ARBA00022840"/>
    </source>
</evidence>
<dbReference type="GO" id="GO:0004672">
    <property type="term" value="F:protein kinase activity"/>
    <property type="evidence" value="ECO:0007669"/>
    <property type="project" value="InterPro"/>
</dbReference>